<evidence type="ECO:0000256" key="5">
    <source>
        <dbReference type="ARBA" id="ARBA00023014"/>
    </source>
</evidence>
<evidence type="ECO:0000256" key="6">
    <source>
        <dbReference type="ARBA" id="ARBA00023601"/>
    </source>
</evidence>
<evidence type="ECO:0000313" key="8">
    <source>
        <dbReference type="EMBL" id="MFB5681689.1"/>
    </source>
</evidence>
<dbReference type="SFLD" id="SFLDS00029">
    <property type="entry name" value="Radical_SAM"/>
    <property type="match status" value="1"/>
</dbReference>
<dbReference type="NCBIfam" id="TIGR04085">
    <property type="entry name" value="rSAM_more_4Fe4S"/>
    <property type="match status" value="1"/>
</dbReference>
<dbReference type="InterPro" id="IPR058240">
    <property type="entry name" value="rSAM_sf"/>
</dbReference>
<dbReference type="SUPFAM" id="SSF103642">
    <property type="entry name" value="Sec-C motif"/>
    <property type="match status" value="1"/>
</dbReference>
<dbReference type="InterPro" id="IPR023885">
    <property type="entry name" value="4Fe4S-binding_SPASM_dom"/>
</dbReference>
<evidence type="ECO:0000313" key="9">
    <source>
        <dbReference type="Proteomes" id="UP001580407"/>
    </source>
</evidence>
<comment type="similarity">
    <text evidence="6">Belongs to the radical SAM superfamily. Anaerobic sulfatase-maturating enzyme family.</text>
</comment>
<dbReference type="Pfam" id="PF02810">
    <property type="entry name" value="SEC-C"/>
    <property type="match status" value="1"/>
</dbReference>
<evidence type="ECO:0000256" key="3">
    <source>
        <dbReference type="ARBA" id="ARBA00022723"/>
    </source>
</evidence>
<keyword evidence="2" id="KW-0949">S-adenosyl-L-methionine</keyword>
<dbReference type="RefSeq" id="WP_375525473.1">
    <property type="nucleotide sequence ID" value="NZ_JBHILM010000012.1"/>
</dbReference>
<sequence length="406" mass="45952">MNFESASLPRAPRSLMWKTVSEDCNLACDYCYYSTCKGTPGQKIRTIDRDLLETVIRQMMEAGSGGVSFVWQGGEPLLAGLSFFEQVVSFQARYALPHTIISNAVQTNGTLVDKAWAAFFKRYSFLLGVSVDGPRAIHDKRRITGSGAGSYNRVMAGIEELGQAWVPYNILTVLHEDNIERPGELMSWIAENDFSHIQFIPCMDFRSQDATTQGRYLISPRQYGHFLCEVFDIWYEDGDPTLSIRFFDNWLQKLVGLEPELCTHRSTCSSMLVLEQNGDAYPCDFYLDPEHRLGNMRTDTLQQLMTREKWSSFIQAKSRVNDQCRQCRFLHYCQGGCPRNRVGSGSAREAGVDYFCESYSLVYSYGEARMRKLATKVLKREGVKRPPRNAPCLCGSGKKSKVCCGA</sequence>
<dbReference type="Gene3D" id="3.20.20.70">
    <property type="entry name" value="Aldolase class I"/>
    <property type="match status" value="1"/>
</dbReference>
<evidence type="ECO:0000256" key="4">
    <source>
        <dbReference type="ARBA" id="ARBA00023004"/>
    </source>
</evidence>
<proteinExistence type="inferred from homology"/>
<dbReference type="SFLD" id="SFLDG01386">
    <property type="entry name" value="main_SPASM_domain-containing"/>
    <property type="match status" value="1"/>
</dbReference>
<comment type="caution">
    <text evidence="8">The sequence shown here is derived from an EMBL/GenBank/DDBJ whole genome shotgun (WGS) entry which is preliminary data.</text>
</comment>
<evidence type="ECO:0000256" key="2">
    <source>
        <dbReference type="ARBA" id="ARBA00022691"/>
    </source>
</evidence>
<comment type="cofactor">
    <cofactor evidence="1">
        <name>[4Fe-4S] cluster</name>
        <dbReference type="ChEBI" id="CHEBI:49883"/>
    </cofactor>
</comment>
<dbReference type="CDD" id="cd01335">
    <property type="entry name" value="Radical_SAM"/>
    <property type="match status" value="1"/>
</dbReference>
<name>A0ABV5B7M9_9BACL</name>
<dbReference type="InterPro" id="IPR007197">
    <property type="entry name" value="rSAM"/>
</dbReference>
<dbReference type="EMBL" id="JBHILM010000012">
    <property type="protein sequence ID" value="MFB5681689.1"/>
    <property type="molecule type" value="Genomic_DNA"/>
</dbReference>
<keyword evidence="9" id="KW-1185">Reference proteome</keyword>
<accession>A0ABV5B7M9</accession>
<dbReference type="InterPro" id="IPR023867">
    <property type="entry name" value="Sulphatase_maturase_rSAM"/>
</dbReference>
<keyword evidence="4" id="KW-0408">Iron</keyword>
<dbReference type="Pfam" id="PF04055">
    <property type="entry name" value="Radical_SAM"/>
    <property type="match status" value="1"/>
</dbReference>
<dbReference type="InterPro" id="IPR004027">
    <property type="entry name" value="SEC_C_motif"/>
</dbReference>
<keyword evidence="5" id="KW-0411">Iron-sulfur</keyword>
<dbReference type="SUPFAM" id="SSF102114">
    <property type="entry name" value="Radical SAM enzymes"/>
    <property type="match status" value="1"/>
</dbReference>
<dbReference type="Proteomes" id="UP001580407">
    <property type="component" value="Unassembled WGS sequence"/>
</dbReference>
<evidence type="ECO:0000256" key="1">
    <source>
        <dbReference type="ARBA" id="ARBA00001966"/>
    </source>
</evidence>
<evidence type="ECO:0000259" key="7">
    <source>
        <dbReference type="PROSITE" id="PS51918"/>
    </source>
</evidence>
<dbReference type="NCBIfam" id="TIGR03942">
    <property type="entry name" value="sulfatase_rSAM"/>
    <property type="match status" value="1"/>
</dbReference>
<protein>
    <submittedName>
        <fullName evidence="8">Anaerobic sulfatase maturase</fullName>
    </submittedName>
</protein>
<reference evidence="8 9" key="1">
    <citation type="submission" date="2024-09" db="EMBL/GenBank/DDBJ databases">
        <authorList>
            <person name="Ruan L."/>
        </authorList>
    </citation>
    <scope>NUCLEOTIDE SEQUENCE [LARGE SCALE GENOMIC DNA]</scope>
    <source>
        <strain evidence="8 9">D33</strain>
    </source>
</reference>
<dbReference type="SFLD" id="SFLDG01067">
    <property type="entry name" value="SPASM/twitch_domain_containing"/>
    <property type="match status" value="1"/>
</dbReference>
<dbReference type="SFLD" id="SFLDG01072">
    <property type="entry name" value="dehydrogenase_like"/>
    <property type="match status" value="1"/>
</dbReference>
<dbReference type="SFLD" id="SFLDG01384">
    <property type="entry name" value="thioether_bond_formation_requi"/>
    <property type="match status" value="1"/>
</dbReference>
<dbReference type="PANTHER" id="PTHR43273:SF3">
    <property type="entry name" value="ANAEROBIC SULFATASE-MATURATING ENZYME HOMOLOG ASLB-RELATED"/>
    <property type="match status" value="1"/>
</dbReference>
<keyword evidence="3" id="KW-0479">Metal-binding</keyword>
<dbReference type="InterPro" id="IPR013785">
    <property type="entry name" value="Aldolase_TIM"/>
</dbReference>
<dbReference type="PANTHER" id="PTHR43273">
    <property type="entry name" value="ANAEROBIC SULFATASE-MATURATING ENZYME HOMOLOG ASLB-RELATED"/>
    <property type="match status" value="1"/>
</dbReference>
<feature type="domain" description="Radical SAM core" evidence="7">
    <location>
        <begin position="10"/>
        <end position="236"/>
    </location>
</feature>
<dbReference type="PROSITE" id="PS51918">
    <property type="entry name" value="RADICAL_SAM"/>
    <property type="match status" value="1"/>
</dbReference>
<organism evidence="8 9">
    <name type="scientific">Paenibacillus terreus</name>
    <dbReference type="NCBI Taxonomy" id="1387834"/>
    <lineage>
        <taxon>Bacteria</taxon>
        <taxon>Bacillati</taxon>
        <taxon>Bacillota</taxon>
        <taxon>Bacilli</taxon>
        <taxon>Bacillales</taxon>
        <taxon>Paenibacillaceae</taxon>
        <taxon>Paenibacillus</taxon>
    </lineage>
</organism>
<dbReference type="Pfam" id="PF13186">
    <property type="entry name" value="SPASM"/>
    <property type="match status" value="1"/>
</dbReference>
<gene>
    <name evidence="8" type="ORF">ACE3NQ_12265</name>
</gene>